<dbReference type="Gene3D" id="3.90.1150.10">
    <property type="entry name" value="Aspartate Aminotransferase, domain 1"/>
    <property type="match status" value="1"/>
</dbReference>
<comment type="caution">
    <text evidence="1">The sequence shown here is derived from an EMBL/GenBank/DDBJ whole genome shotgun (WGS) entry which is preliminary data.</text>
</comment>
<dbReference type="InterPro" id="IPR015422">
    <property type="entry name" value="PyrdxlP-dep_Trfase_small"/>
</dbReference>
<organism evidence="1 2">
    <name type="scientific">Pyramidobacter piscolens W5455</name>
    <dbReference type="NCBI Taxonomy" id="352165"/>
    <lineage>
        <taxon>Bacteria</taxon>
        <taxon>Thermotogati</taxon>
        <taxon>Synergistota</taxon>
        <taxon>Synergistia</taxon>
        <taxon>Synergistales</taxon>
        <taxon>Dethiosulfovibrionaceae</taxon>
        <taxon>Pyramidobacter</taxon>
    </lineage>
</organism>
<gene>
    <name evidence="1" type="ORF">HMPREF7215_1542</name>
</gene>
<proteinExistence type="predicted"/>
<dbReference type="Proteomes" id="UP000006462">
    <property type="component" value="Unassembled WGS sequence"/>
</dbReference>
<reference evidence="1 2" key="1">
    <citation type="submission" date="2009-12" db="EMBL/GenBank/DDBJ databases">
        <authorList>
            <person name="Shrivastava S."/>
            <person name="Madupu R."/>
            <person name="Durkin A.S."/>
            <person name="Torralba M."/>
            <person name="Methe B."/>
            <person name="Sutton G.G."/>
            <person name="Strausberg R.L."/>
            <person name="Nelson K.E."/>
        </authorList>
    </citation>
    <scope>NUCLEOTIDE SEQUENCE [LARGE SCALE GENOMIC DNA]</scope>
    <source>
        <strain evidence="1 2">W5455</strain>
    </source>
</reference>
<dbReference type="EMBL" id="ADFP01000039">
    <property type="protein sequence ID" value="EFB91457.1"/>
    <property type="molecule type" value="Genomic_DNA"/>
</dbReference>
<dbReference type="RefSeq" id="WP_009164078.1">
    <property type="nucleotide sequence ID" value="NZ_ADFP01000039.1"/>
</dbReference>
<sequence>MMTTRGAKEKEMYRIGRLLGQTLKNRDAPEKLNEIAAEVRTIAESHPVFSGEWVPAACRE</sequence>
<protein>
    <submittedName>
        <fullName evidence="1">Uncharacterized protein</fullName>
    </submittedName>
</protein>
<name>A0ABM9ZWY3_9BACT</name>
<dbReference type="GeneID" id="90985031"/>
<evidence type="ECO:0000313" key="2">
    <source>
        <dbReference type="Proteomes" id="UP000006462"/>
    </source>
</evidence>
<accession>A0ABM9ZWY3</accession>
<evidence type="ECO:0000313" key="1">
    <source>
        <dbReference type="EMBL" id="EFB91457.1"/>
    </source>
</evidence>
<keyword evidence="2" id="KW-1185">Reference proteome</keyword>